<evidence type="ECO:0000256" key="1">
    <source>
        <dbReference type="SAM" id="Phobius"/>
    </source>
</evidence>
<name>A0A6A6W9R4_9PEZI</name>
<feature type="transmembrane region" description="Helical" evidence="1">
    <location>
        <begin position="93"/>
        <end position="110"/>
    </location>
</feature>
<feature type="non-terminal residue" evidence="2">
    <location>
        <position position="421"/>
    </location>
</feature>
<evidence type="ECO:0008006" key="4">
    <source>
        <dbReference type="Google" id="ProtNLM"/>
    </source>
</evidence>
<organism evidence="2 3">
    <name type="scientific">Pseudovirgaria hyperparasitica</name>
    <dbReference type="NCBI Taxonomy" id="470096"/>
    <lineage>
        <taxon>Eukaryota</taxon>
        <taxon>Fungi</taxon>
        <taxon>Dikarya</taxon>
        <taxon>Ascomycota</taxon>
        <taxon>Pezizomycotina</taxon>
        <taxon>Dothideomycetes</taxon>
        <taxon>Dothideomycetes incertae sedis</taxon>
        <taxon>Acrospermales</taxon>
        <taxon>Acrospermaceae</taxon>
        <taxon>Pseudovirgaria</taxon>
    </lineage>
</organism>
<keyword evidence="1" id="KW-1133">Transmembrane helix</keyword>
<feature type="transmembrane region" description="Helical" evidence="1">
    <location>
        <begin position="209"/>
        <end position="229"/>
    </location>
</feature>
<dbReference type="AlphaFoldDB" id="A0A6A6W9R4"/>
<dbReference type="Proteomes" id="UP000799437">
    <property type="component" value="Unassembled WGS sequence"/>
</dbReference>
<evidence type="ECO:0000313" key="3">
    <source>
        <dbReference type="Proteomes" id="UP000799437"/>
    </source>
</evidence>
<sequence length="421" mass="47738">HLLGLRGLLTLLTTLTFFLTTFVPSAVKTADPSAQTPGPLYATILRKTLGPLFWNQFLLYSFFIFLSARSVCIPFLHSHARLDFARVVFQRGVRLWTPTAVALLCAWGAMSKWGHVVERFRQRTGNSNMQPLFHIKDTGVFFNALFNVFWVNKAFFNQAASTAFPGQMLWMVSVIYQQSYTVYMTMLITPYTLPTWRIKSLTALTLAAYWVQSWAWYSITALLLSDTLINTSLATHLRRPITLKLGTRRLGYWALGLPTWPLFVLVMLTGAILSYVYAAYRPGWTNRELVAHAGMYYSGGLNTRPDVREPQARVDNYLVVVGFFGLLESCRAVRWFCRLPLFVFLGRRSLSYFLTTPIVLYTAGIGLFDALHFYNEMGREAAVAVVAVIMAPAVVAAAEVFYWVVDRPSIAFARWAWAFAT</sequence>
<gene>
    <name evidence="2" type="ORF">EJ05DRAFT_418442</name>
</gene>
<dbReference type="EMBL" id="ML996572">
    <property type="protein sequence ID" value="KAF2757841.1"/>
    <property type="molecule type" value="Genomic_DNA"/>
</dbReference>
<feature type="transmembrane region" description="Helical" evidence="1">
    <location>
        <begin position="53"/>
        <end position="72"/>
    </location>
</feature>
<dbReference type="RefSeq" id="XP_033600292.1">
    <property type="nucleotide sequence ID" value="XM_033741448.1"/>
</dbReference>
<accession>A0A6A6W9R4</accession>
<feature type="transmembrane region" description="Helical" evidence="1">
    <location>
        <begin position="381"/>
        <end position="405"/>
    </location>
</feature>
<keyword evidence="1" id="KW-0472">Membrane</keyword>
<dbReference type="OrthoDB" id="3363151at2759"/>
<reference evidence="2" key="1">
    <citation type="journal article" date="2020" name="Stud. Mycol.">
        <title>101 Dothideomycetes genomes: a test case for predicting lifestyles and emergence of pathogens.</title>
        <authorList>
            <person name="Haridas S."/>
            <person name="Albert R."/>
            <person name="Binder M."/>
            <person name="Bloem J."/>
            <person name="Labutti K."/>
            <person name="Salamov A."/>
            <person name="Andreopoulos B."/>
            <person name="Baker S."/>
            <person name="Barry K."/>
            <person name="Bills G."/>
            <person name="Bluhm B."/>
            <person name="Cannon C."/>
            <person name="Castanera R."/>
            <person name="Culley D."/>
            <person name="Daum C."/>
            <person name="Ezra D."/>
            <person name="Gonzalez J."/>
            <person name="Henrissat B."/>
            <person name="Kuo A."/>
            <person name="Liang C."/>
            <person name="Lipzen A."/>
            <person name="Lutzoni F."/>
            <person name="Magnuson J."/>
            <person name="Mondo S."/>
            <person name="Nolan M."/>
            <person name="Ohm R."/>
            <person name="Pangilinan J."/>
            <person name="Park H.-J."/>
            <person name="Ramirez L."/>
            <person name="Alfaro M."/>
            <person name="Sun H."/>
            <person name="Tritt A."/>
            <person name="Yoshinaga Y."/>
            <person name="Zwiers L.-H."/>
            <person name="Turgeon B."/>
            <person name="Goodwin S."/>
            <person name="Spatafora J."/>
            <person name="Crous P."/>
            <person name="Grigoriev I."/>
        </authorList>
    </citation>
    <scope>NUCLEOTIDE SEQUENCE</scope>
    <source>
        <strain evidence="2">CBS 121739</strain>
    </source>
</reference>
<proteinExistence type="predicted"/>
<dbReference type="GeneID" id="54482502"/>
<evidence type="ECO:0000313" key="2">
    <source>
        <dbReference type="EMBL" id="KAF2757841.1"/>
    </source>
</evidence>
<keyword evidence="1" id="KW-0812">Transmembrane</keyword>
<keyword evidence="3" id="KW-1185">Reference proteome</keyword>
<feature type="transmembrane region" description="Helical" evidence="1">
    <location>
        <begin position="250"/>
        <end position="277"/>
    </location>
</feature>
<feature type="transmembrane region" description="Helical" evidence="1">
    <location>
        <begin position="349"/>
        <end position="375"/>
    </location>
</feature>
<feature type="non-terminal residue" evidence="2">
    <location>
        <position position="1"/>
    </location>
</feature>
<protein>
    <recommendedName>
        <fullName evidence="4">Acyltransferase 3 domain-containing protein</fullName>
    </recommendedName>
</protein>